<keyword evidence="2" id="KW-1185">Reference proteome</keyword>
<protein>
    <submittedName>
        <fullName evidence="1">Uncharacterized protein</fullName>
    </submittedName>
</protein>
<organism evidence="1 2">
    <name type="scientific">Persicobacter diffluens</name>
    <dbReference type="NCBI Taxonomy" id="981"/>
    <lineage>
        <taxon>Bacteria</taxon>
        <taxon>Pseudomonadati</taxon>
        <taxon>Bacteroidota</taxon>
        <taxon>Cytophagia</taxon>
        <taxon>Cytophagales</taxon>
        <taxon>Persicobacteraceae</taxon>
        <taxon>Persicobacter</taxon>
    </lineage>
</organism>
<gene>
    <name evidence="1" type="ORF">PEDI_01240</name>
</gene>
<sequence>MNNASLWRLTPMFNTFDLIKQEEQSIFKTSNTEIENIYH</sequence>
<dbReference type="EMBL" id="BQKE01000001">
    <property type="protein sequence ID" value="GJM59572.1"/>
    <property type="molecule type" value="Genomic_DNA"/>
</dbReference>
<reference evidence="1 2" key="1">
    <citation type="submission" date="2021-12" db="EMBL/GenBank/DDBJ databases">
        <title>Genome sequencing of bacteria with rrn-lacking chromosome and rrn-plasmid.</title>
        <authorList>
            <person name="Anda M."/>
            <person name="Iwasaki W."/>
        </authorList>
    </citation>
    <scope>NUCLEOTIDE SEQUENCE [LARGE SCALE GENOMIC DNA]</scope>
    <source>
        <strain evidence="1 2">NBRC 15940</strain>
    </source>
</reference>
<proteinExistence type="predicted"/>
<evidence type="ECO:0000313" key="1">
    <source>
        <dbReference type="EMBL" id="GJM59572.1"/>
    </source>
</evidence>
<comment type="caution">
    <text evidence="1">The sequence shown here is derived from an EMBL/GenBank/DDBJ whole genome shotgun (WGS) entry which is preliminary data.</text>
</comment>
<evidence type="ECO:0000313" key="2">
    <source>
        <dbReference type="Proteomes" id="UP001310022"/>
    </source>
</evidence>
<name>A0AAN4VUD1_9BACT</name>
<dbReference type="Proteomes" id="UP001310022">
    <property type="component" value="Unassembled WGS sequence"/>
</dbReference>
<accession>A0AAN4VUD1</accession>
<dbReference type="AlphaFoldDB" id="A0AAN4VUD1"/>